<name>A0A918LX88_9ACTN</name>
<dbReference type="Pfam" id="PF00107">
    <property type="entry name" value="ADH_zinc_N"/>
    <property type="match status" value="1"/>
</dbReference>
<accession>A0A918LX88</accession>
<reference evidence="4" key="1">
    <citation type="journal article" date="2014" name="Int. J. Syst. Evol. Microbiol.">
        <title>Complete genome sequence of Corynebacterium casei LMG S-19264T (=DSM 44701T), isolated from a smear-ripened cheese.</title>
        <authorList>
            <consortium name="US DOE Joint Genome Institute (JGI-PGF)"/>
            <person name="Walter F."/>
            <person name="Albersmeier A."/>
            <person name="Kalinowski J."/>
            <person name="Ruckert C."/>
        </authorList>
    </citation>
    <scope>NUCLEOTIDE SEQUENCE</scope>
    <source>
        <strain evidence="4">JCM 3172</strain>
    </source>
</reference>
<dbReference type="SUPFAM" id="SSF51735">
    <property type="entry name" value="NAD(P)-binding Rossmann-fold domains"/>
    <property type="match status" value="1"/>
</dbReference>
<dbReference type="SMART" id="SM00829">
    <property type="entry name" value="PKS_ER"/>
    <property type="match status" value="1"/>
</dbReference>
<evidence type="ECO:0000313" key="4">
    <source>
        <dbReference type="EMBL" id="GGT63041.1"/>
    </source>
</evidence>
<evidence type="ECO:0000256" key="2">
    <source>
        <dbReference type="ARBA" id="ARBA00023002"/>
    </source>
</evidence>
<dbReference type="InterPro" id="IPR013154">
    <property type="entry name" value="ADH-like_N"/>
</dbReference>
<dbReference type="PANTHER" id="PTHR48106:SF13">
    <property type="entry name" value="QUINONE OXIDOREDUCTASE-RELATED"/>
    <property type="match status" value="1"/>
</dbReference>
<dbReference type="AlphaFoldDB" id="A0A918LX88"/>
<comment type="caution">
    <text evidence="4">The sequence shown here is derived from an EMBL/GenBank/DDBJ whole genome shotgun (WGS) entry which is preliminary data.</text>
</comment>
<dbReference type="InterPro" id="IPR013149">
    <property type="entry name" value="ADH-like_C"/>
</dbReference>
<dbReference type="RefSeq" id="WP_189205275.1">
    <property type="nucleotide sequence ID" value="NZ_BMQQ01000043.1"/>
</dbReference>
<dbReference type="InterPro" id="IPR011032">
    <property type="entry name" value="GroES-like_sf"/>
</dbReference>
<protein>
    <submittedName>
        <fullName evidence="4">NADPH:quinone reductase</fullName>
    </submittedName>
</protein>
<reference evidence="4" key="2">
    <citation type="submission" date="2020-09" db="EMBL/GenBank/DDBJ databases">
        <authorList>
            <person name="Sun Q."/>
            <person name="Ohkuma M."/>
        </authorList>
    </citation>
    <scope>NUCLEOTIDE SEQUENCE</scope>
    <source>
        <strain evidence="4">JCM 3172</strain>
    </source>
</reference>
<evidence type="ECO:0000256" key="1">
    <source>
        <dbReference type="ARBA" id="ARBA00022857"/>
    </source>
</evidence>
<evidence type="ECO:0000259" key="3">
    <source>
        <dbReference type="SMART" id="SM00829"/>
    </source>
</evidence>
<keyword evidence="1" id="KW-0521">NADP</keyword>
<feature type="domain" description="Enoyl reductase (ER)" evidence="3">
    <location>
        <begin position="10"/>
        <end position="300"/>
    </location>
</feature>
<dbReference type="Gene3D" id="3.40.50.720">
    <property type="entry name" value="NAD(P)-binding Rossmann-like Domain"/>
    <property type="match status" value="1"/>
</dbReference>
<evidence type="ECO:0000313" key="5">
    <source>
        <dbReference type="Proteomes" id="UP000619486"/>
    </source>
</evidence>
<dbReference type="GO" id="GO:0005829">
    <property type="term" value="C:cytosol"/>
    <property type="evidence" value="ECO:0007669"/>
    <property type="project" value="TreeGrafter"/>
</dbReference>
<dbReference type="Pfam" id="PF08240">
    <property type="entry name" value="ADH_N"/>
    <property type="match status" value="1"/>
</dbReference>
<dbReference type="PANTHER" id="PTHR48106">
    <property type="entry name" value="QUINONE OXIDOREDUCTASE PIG3-RELATED"/>
    <property type="match status" value="1"/>
</dbReference>
<dbReference type="GO" id="GO:0070402">
    <property type="term" value="F:NADPH binding"/>
    <property type="evidence" value="ECO:0007669"/>
    <property type="project" value="TreeGrafter"/>
</dbReference>
<dbReference type="GO" id="GO:0035925">
    <property type="term" value="F:mRNA 3'-UTR AU-rich region binding"/>
    <property type="evidence" value="ECO:0007669"/>
    <property type="project" value="TreeGrafter"/>
</dbReference>
<dbReference type="Gene3D" id="3.90.180.10">
    <property type="entry name" value="Medium-chain alcohol dehydrogenases, catalytic domain"/>
    <property type="match status" value="1"/>
</dbReference>
<dbReference type="Proteomes" id="UP000619486">
    <property type="component" value="Unassembled WGS sequence"/>
</dbReference>
<keyword evidence="2" id="KW-0560">Oxidoreductase</keyword>
<sequence>MRAVRFDRFGGPDVLDYVDLPEPTPGPGQLRITVEAAGVNYADTHQTDGSYLAADQLPFVPGSEVVGRTDDGTRVLARVRGGYAEQVVADAGTVVPIPEDLPAAHALALLMQGLTAWHLLTTAARLASGETVVVHAAAGGVGSLAVQLARHMGAGRILAQASTDAKRALALDLGADAVATYPLENPADVILDGTGGALFDDALGSLGTLGRIVTYGSAARTPAAPVDPQRLARLGASVVGFWLRPVLARPDAVTGPLRELLALTAAGALRPLAGPSYPLADVRRAHQDLLARRTTGKVTLVP</sequence>
<dbReference type="SUPFAM" id="SSF50129">
    <property type="entry name" value="GroES-like"/>
    <property type="match status" value="1"/>
</dbReference>
<organism evidence="4 5">
    <name type="scientific">Streptomyces purpureus</name>
    <dbReference type="NCBI Taxonomy" id="1951"/>
    <lineage>
        <taxon>Bacteria</taxon>
        <taxon>Bacillati</taxon>
        <taxon>Actinomycetota</taxon>
        <taxon>Actinomycetes</taxon>
        <taxon>Kitasatosporales</taxon>
        <taxon>Streptomycetaceae</taxon>
        <taxon>Streptomyces</taxon>
    </lineage>
</organism>
<dbReference type="InterPro" id="IPR036291">
    <property type="entry name" value="NAD(P)-bd_dom_sf"/>
</dbReference>
<keyword evidence="5" id="KW-1185">Reference proteome</keyword>
<dbReference type="EMBL" id="BMQQ01000043">
    <property type="protein sequence ID" value="GGT63041.1"/>
    <property type="molecule type" value="Genomic_DNA"/>
</dbReference>
<dbReference type="GO" id="GO:0003960">
    <property type="term" value="F:quinone reductase (NADPH) activity"/>
    <property type="evidence" value="ECO:0007669"/>
    <property type="project" value="TreeGrafter"/>
</dbReference>
<gene>
    <name evidence="4" type="primary">qor</name>
    <name evidence="4" type="ORF">GCM10014713_65420</name>
</gene>
<proteinExistence type="predicted"/>
<dbReference type="InterPro" id="IPR020843">
    <property type="entry name" value="ER"/>
</dbReference>